<dbReference type="GO" id="GO:0016887">
    <property type="term" value="F:ATP hydrolysis activity"/>
    <property type="evidence" value="ECO:0007669"/>
    <property type="project" value="InterPro"/>
</dbReference>
<comment type="subcellular location">
    <subcellularLocation>
        <location evidence="1">Cell membrane</location>
    </subcellularLocation>
</comment>
<dbReference type="SMART" id="SM00382">
    <property type="entry name" value="AAA"/>
    <property type="match status" value="2"/>
</dbReference>
<evidence type="ECO:0000313" key="11">
    <source>
        <dbReference type="EMBL" id="SDK15676.1"/>
    </source>
</evidence>
<proteinExistence type="inferred from homology"/>
<evidence type="ECO:0000256" key="8">
    <source>
        <dbReference type="ARBA" id="ARBA00023136"/>
    </source>
</evidence>
<dbReference type="SUPFAM" id="SSF52540">
    <property type="entry name" value="P-loop containing nucleoside triphosphate hydrolases"/>
    <property type="match status" value="2"/>
</dbReference>
<dbReference type="InterPro" id="IPR015856">
    <property type="entry name" value="ABC_transpr_CbiO/EcfA_su"/>
</dbReference>
<evidence type="ECO:0000256" key="7">
    <source>
        <dbReference type="ARBA" id="ARBA00022967"/>
    </source>
</evidence>
<dbReference type="STRING" id="2200.GCA_001571405_01312"/>
<dbReference type="InterPro" id="IPR003439">
    <property type="entry name" value="ABC_transporter-like_ATP-bd"/>
</dbReference>
<gene>
    <name evidence="11" type="ORF">SAMN04488571_104242</name>
</gene>
<evidence type="ECO:0000256" key="1">
    <source>
        <dbReference type="ARBA" id="ARBA00004236"/>
    </source>
</evidence>
<organism evidence="11 12">
    <name type="scientific">Methanoculleus thermophilus</name>
    <dbReference type="NCBI Taxonomy" id="2200"/>
    <lineage>
        <taxon>Archaea</taxon>
        <taxon>Methanobacteriati</taxon>
        <taxon>Methanobacteriota</taxon>
        <taxon>Stenosarchaea group</taxon>
        <taxon>Methanomicrobia</taxon>
        <taxon>Methanomicrobiales</taxon>
        <taxon>Methanomicrobiaceae</taxon>
        <taxon>Methanoculleus</taxon>
    </lineage>
</organism>
<sequence length="511" mass="55243">MSPEIERETVLGLQGVSYTYPGSVTPALKGIDLDIRRGEIVFVTGPTGAGKTTLCLAASGILHHEYGGIIEGTVTILGKDVQDYRNMGEIGRSVGVVFDDADAQLIFTTVEEEVASGLENLGIPREEMQQRLRYVMEATGIVDLADRAPHTLSGGQKQRVVLAATLALGTEILILDEPTAELDTGATRAVASLLRRLADEGTTVLIVEQKLDELTEIADRIILIEDGSIRRVGSLAEMMQDALLHHLTDDGLPFCRQSVTAPENGAPAIVSIRNLVHRYDGVAALKGIDLDVAPGEIVAVVGENGSGKTTLIKHLNGLLRPTEGSVSVDGLDAATVPIADLARRVGLVFQNPDTMLFAETVEDEVAFGVRNIDPHCNNEPVEAALREVGLLHRRTDYPRSLSRGERQRLAIACVIAMQPKVIVLDEPTTGLDAREAARIMEILERLRQEGRAIIMVTHDLRLGERYADRIIRMEQGRIIGSESASMEEPCLRLCSTSPGRAPFTASTHSPN</sequence>
<dbReference type="PROSITE" id="PS00211">
    <property type="entry name" value="ABC_TRANSPORTER_1"/>
    <property type="match status" value="1"/>
</dbReference>
<name>A0A1G8ZKT3_9EURY</name>
<keyword evidence="7" id="KW-1278">Translocase</keyword>
<protein>
    <submittedName>
        <fullName evidence="11">Energy-coupling factor transport system ATP-binding protein</fullName>
    </submittedName>
</protein>
<comment type="similarity">
    <text evidence="2">Belongs to the ABC transporter superfamily.</text>
</comment>
<dbReference type="EMBL" id="FNFT01000004">
    <property type="protein sequence ID" value="SDK15676.1"/>
    <property type="molecule type" value="Genomic_DNA"/>
</dbReference>
<dbReference type="InterPro" id="IPR017871">
    <property type="entry name" value="ABC_transporter-like_CS"/>
</dbReference>
<evidence type="ECO:0000256" key="3">
    <source>
        <dbReference type="ARBA" id="ARBA00022448"/>
    </source>
</evidence>
<dbReference type="GO" id="GO:0042626">
    <property type="term" value="F:ATPase-coupled transmembrane transporter activity"/>
    <property type="evidence" value="ECO:0007669"/>
    <property type="project" value="TreeGrafter"/>
</dbReference>
<feature type="domain" description="ABC transporter" evidence="10">
    <location>
        <begin position="270"/>
        <end position="500"/>
    </location>
</feature>
<evidence type="ECO:0000313" key="12">
    <source>
        <dbReference type="Proteomes" id="UP000326500"/>
    </source>
</evidence>
<dbReference type="CDD" id="cd03225">
    <property type="entry name" value="ABC_cobalt_CbiO_domain1"/>
    <property type="match status" value="2"/>
</dbReference>
<keyword evidence="4" id="KW-1003">Cell membrane</keyword>
<evidence type="ECO:0000256" key="4">
    <source>
        <dbReference type="ARBA" id="ARBA00022475"/>
    </source>
</evidence>
<evidence type="ECO:0000256" key="6">
    <source>
        <dbReference type="ARBA" id="ARBA00022840"/>
    </source>
</evidence>
<dbReference type="PANTHER" id="PTHR43553:SF21">
    <property type="entry name" value="ABC TRANSPORTER ATP-BINDING PROTEIN MA_1418-RELATED"/>
    <property type="match status" value="1"/>
</dbReference>
<dbReference type="InterPro" id="IPR050095">
    <property type="entry name" value="ECF_ABC_transporter_ATP-bd"/>
</dbReference>
<keyword evidence="3" id="KW-0813">Transport</keyword>
<evidence type="ECO:0000259" key="10">
    <source>
        <dbReference type="PROSITE" id="PS50893"/>
    </source>
</evidence>
<dbReference type="PANTHER" id="PTHR43553">
    <property type="entry name" value="HEAVY METAL TRANSPORTER"/>
    <property type="match status" value="1"/>
</dbReference>
<feature type="domain" description="ABC transporter" evidence="10">
    <location>
        <begin position="11"/>
        <end position="251"/>
    </location>
</feature>
<reference evidence="11 12" key="1">
    <citation type="submission" date="2016-10" db="EMBL/GenBank/DDBJ databases">
        <authorList>
            <person name="Varghese N."/>
            <person name="Submissions S."/>
        </authorList>
    </citation>
    <scope>NUCLEOTIDE SEQUENCE [LARGE SCALE GENOMIC DNA]</scope>
    <source>
        <strain evidence="11 12">DSM 2373</strain>
    </source>
</reference>
<keyword evidence="5" id="KW-0547">Nucleotide-binding</keyword>
<keyword evidence="12" id="KW-1185">Reference proteome</keyword>
<dbReference type="InterPro" id="IPR027417">
    <property type="entry name" value="P-loop_NTPase"/>
</dbReference>
<keyword evidence="6 11" id="KW-0067">ATP-binding</keyword>
<dbReference type="Gene3D" id="3.40.50.300">
    <property type="entry name" value="P-loop containing nucleotide triphosphate hydrolases"/>
    <property type="match status" value="2"/>
</dbReference>
<dbReference type="GO" id="GO:0005524">
    <property type="term" value="F:ATP binding"/>
    <property type="evidence" value="ECO:0007669"/>
    <property type="project" value="UniProtKB-KW"/>
</dbReference>
<dbReference type="PROSITE" id="PS50893">
    <property type="entry name" value="ABC_TRANSPORTER_2"/>
    <property type="match status" value="2"/>
</dbReference>
<dbReference type="GO" id="GO:0043190">
    <property type="term" value="C:ATP-binding cassette (ABC) transporter complex"/>
    <property type="evidence" value="ECO:0007669"/>
    <property type="project" value="TreeGrafter"/>
</dbReference>
<dbReference type="InterPro" id="IPR003593">
    <property type="entry name" value="AAA+_ATPase"/>
</dbReference>
<dbReference type="OrthoDB" id="35850at2157"/>
<evidence type="ECO:0000256" key="9">
    <source>
        <dbReference type="ARBA" id="ARBA00025157"/>
    </source>
</evidence>
<accession>A0A1G8ZKT3</accession>
<keyword evidence="8" id="KW-0472">Membrane</keyword>
<comment type="function">
    <text evidence="9">Probably part of an ABC transporter complex. Responsible for energy coupling to the transport system.</text>
</comment>
<evidence type="ECO:0000256" key="5">
    <source>
        <dbReference type="ARBA" id="ARBA00022741"/>
    </source>
</evidence>
<dbReference type="RefSeq" id="WP_066957258.1">
    <property type="nucleotide sequence ID" value="NZ_BCNX01000007.1"/>
</dbReference>
<dbReference type="NCBIfam" id="NF010167">
    <property type="entry name" value="PRK13648.1"/>
    <property type="match status" value="2"/>
</dbReference>
<dbReference type="FunFam" id="3.40.50.300:FF:000224">
    <property type="entry name" value="Energy-coupling factor transporter ATP-binding protein EcfA"/>
    <property type="match status" value="1"/>
</dbReference>
<dbReference type="Pfam" id="PF00005">
    <property type="entry name" value="ABC_tran"/>
    <property type="match status" value="2"/>
</dbReference>
<dbReference type="AlphaFoldDB" id="A0A1G8ZKT3"/>
<dbReference type="Proteomes" id="UP000326500">
    <property type="component" value="Unassembled WGS sequence"/>
</dbReference>
<evidence type="ECO:0000256" key="2">
    <source>
        <dbReference type="ARBA" id="ARBA00005417"/>
    </source>
</evidence>